<sequence>MLRVLEARVVSPRHRGRFRHTLLPVDTGNMGVMANAWLAPEAFAQMERVEAGSESGDGFSQGNQGGFVESLRKCGAAVLPTIPGGLKGPLHPARAAESVAKQLTQRHTMTSACEAREAEGGVTFVSETRHCPARLWNMVISLVTMW</sequence>
<accession>A0A9N7ZCN9</accession>
<evidence type="ECO:0000313" key="2">
    <source>
        <dbReference type="Proteomes" id="UP001153269"/>
    </source>
</evidence>
<comment type="caution">
    <text evidence="1">The sequence shown here is derived from an EMBL/GenBank/DDBJ whole genome shotgun (WGS) entry which is preliminary data.</text>
</comment>
<dbReference type="Proteomes" id="UP001153269">
    <property type="component" value="Unassembled WGS sequence"/>
</dbReference>
<organism evidence="1 2">
    <name type="scientific">Pleuronectes platessa</name>
    <name type="common">European plaice</name>
    <dbReference type="NCBI Taxonomy" id="8262"/>
    <lineage>
        <taxon>Eukaryota</taxon>
        <taxon>Metazoa</taxon>
        <taxon>Chordata</taxon>
        <taxon>Craniata</taxon>
        <taxon>Vertebrata</taxon>
        <taxon>Euteleostomi</taxon>
        <taxon>Actinopterygii</taxon>
        <taxon>Neopterygii</taxon>
        <taxon>Teleostei</taxon>
        <taxon>Neoteleostei</taxon>
        <taxon>Acanthomorphata</taxon>
        <taxon>Carangaria</taxon>
        <taxon>Pleuronectiformes</taxon>
        <taxon>Pleuronectoidei</taxon>
        <taxon>Pleuronectidae</taxon>
        <taxon>Pleuronectes</taxon>
    </lineage>
</organism>
<reference evidence="1" key="1">
    <citation type="submission" date="2020-03" db="EMBL/GenBank/DDBJ databases">
        <authorList>
            <person name="Weist P."/>
        </authorList>
    </citation>
    <scope>NUCLEOTIDE SEQUENCE</scope>
</reference>
<dbReference type="EMBL" id="CADEAL010004319">
    <property type="protein sequence ID" value="CAB1456944.1"/>
    <property type="molecule type" value="Genomic_DNA"/>
</dbReference>
<proteinExistence type="predicted"/>
<name>A0A9N7ZCN9_PLEPL</name>
<evidence type="ECO:0000313" key="1">
    <source>
        <dbReference type="EMBL" id="CAB1456944.1"/>
    </source>
</evidence>
<keyword evidence="2" id="KW-1185">Reference proteome</keyword>
<protein>
    <submittedName>
        <fullName evidence="1">Uncharacterized protein</fullName>
    </submittedName>
</protein>
<gene>
    <name evidence="1" type="ORF">PLEPLA_LOCUS44747</name>
</gene>
<dbReference type="AlphaFoldDB" id="A0A9N7ZCN9"/>